<name>A0A8S5L619_9CAUD</name>
<dbReference type="EMBL" id="BK014638">
    <property type="protein sequence ID" value="DAD65220.1"/>
    <property type="molecule type" value="Genomic_DNA"/>
</dbReference>
<proteinExistence type="predicted"/>
<organism evidence="1">
    <name type="scientific">Siphoviridae sp. ctD4R19</name>
    <dbReference type="NCBI Taxonomy" id="2823568"/>
    <lineage>
        <taxon>Viruses</taxon>
        <taxon>Duplodnaviria</taxon>
        <taxon>Heunggongvirae</taxon>
        <taxon>Uroviricota</taxon>
        <taxon>Caudoviricetes</taxon>
    </lineage>
</organism>
<evidence type="ECO:0000313" key="1">
    <source>
        <dbReference type="EMBL" id="DAD65220.1"/>
    </source>
</evidence>
<protein>
    <submittedName>
        <fullName evidence="1">Uncharacterized protein</fullName>
    </submittedName>
</protein>
<accession>A0A8S5L619</accession>
<reference evidence="1" key="1">
    <citation type="journal article" date="2021" name="Proc. Natl. Acad. Sci. U.S.A.">
        <title>A Catalog of Tens of Thousands of Viruses from Human Metagenomes Reveals Hidden Associations with Chronic Diseases.</title>
        <authorList>
            <person name="Tisza M.J."/>
            <person name="Buck C.B."/>
        </authorList>
    </citation>
    <scope>NUCLEOTIDE SEQUENCE</scope>
    <source>
        <strain evidence="1">CtD4R19</strain>
    </source>
</reference>
<sequence length="104" mass="12729">MGRKTPYKFFRGNGSTFKKNHEKASKYFYEIQRMLEEREYLSFKKLNYFSKCIYLWYLNENKAYQTNQPIENYCVNKAIFSMFKRNLDKIYKPLAELLKEECNA</sequence>